<evidence type="ECO:0000256" key="2">
    <source>
        <dbReference type="SAM" id="Phobius"/>
    </source>
</evidence>
<reference evidence="3 4" key="1">
    <citation type="submission" date="2016-10" db="EMBL/GenBank/DDBJ databases">
        <authorList>
            <person name="de Groot N.N."/>
        </authorList>
    </citation>
    <scope>NUCLEOTIDE SEQUENCE [LARGE SCALE GENOMIC DNA]</scope>
    <source>
        <strain evidence="3 4">DSM 45434</strain>
    </source>
</reference>
<accession>A0A1H1SGX7</accession>
<dbReference type="eggNOG" id="ENOG5031TPE">
    <property type="taxonomic scope" value="Bacteria"/>
</dbReference>
<dbReference type="EMBL" id="LT629765">
    <property type="protein sequence ID" value="SDS47058.1"/>
    <property type="molecule type" value="Genomic_DNA"/>
</dbReference>
<dbReference type="OrthoDB" id="4426886at2"/>
<keyword evidence="4" id="KW-1185">Reference proteome</keyword>
<keyword evidence="2" id="KW-0472">Membrane</keyword>
<gene>
    <name evidence="3" type="ORF">SAMN04488539_1738</name>
</gene>
<dbReference type="AlphaFoldDB" id="A0A1H1SGX7"/>
<evidence type="ECO:0000313" key="3">
    <source>
        <dbReference type="EMBL" id="SDS47058.1"/>
    </source>
</evidence>
<proteinExistence type="predicted"/>
<feature type="region of interest" description="Disordered" evidence="1">
    <location>
        <begin position="1"/>
        <end position="21"/>
    </location>
</feature>
<evidence type="ECO:0000313" key="4">
    <source>
        <dbReference type="Proteomes" id="UP000182237"/>
    </source>
</evidence>
<feature type="compositionally biased region" description="Polar residues" evidence="1">
    <location>
        <begin position="193"/>
        <end position="203"/>
    </location>
</feature>
<protein>
    <recommendedName>
        <fullName evidence="5">Anti-sigma-D factor RsdA to sigma factor binding region</fullName>
    </recommendedName>
</protein>
<dbReference type="STRING" id="1203190.GCA_000312345_01179"/>
<sequence>MTRRNFAGKPSRPDGVSAHLQPLVDDDEFLTALSHGEDPTRGADDLAALLLELRADVNAQMPPAPTIAGAEDGAEDGDAHGGGSTVVDLDAERSRRRSLSPWLSGLIGAAAATVVVAGTGSALYNATPGSPLWGPATAVFGDRAAVVELAGTLEELEAASASGDDNATRGLLEQAQMLLGIIAGNDGQDKGATPSTTVTERTTAQPPTPSGDPAPPAAPVPASPAPATVTQTETVTVTVTPAPAPSSENPAPAPSRPSETTPTSPTTTVQPSLLQPASPIAPAAGVAAE</sequence>
<feature type="region of interest" description="Disordered" evidence="1">
    <location>
        <begin position="184"/>
        <end position="289"/>
    </location>
</feature>
<evidence type="ECO:0008006" key="5">
    <source>
        <dbReference type="Google" id="ProtNLM"/>
    </source>
</evidence>
<feature type="transmembrane region" description="Helical" evidence="2">
    <location>
        <begin position="102"/>
        <end position="124"/>
    </location>
</feature>
<dbReference type="RefSeq" id="WP_051011441.1">
    <property type="nucleotide sequence ID" value="NZ_LT629765.1"/>
</dbReference>
<organism evidence="3 4">
    <name type="scientific">Corynebacterium timonense</name>
    <dbReference type="NCBI Taxonomy" id="441500"/>
    <lineage>
        <taxon>Bacteria</taxon>
        <taxon>Bacillati</taxon>
        <taxon>Actinomycetota</taxon>
        <taxon>Actinomycetes</taxon>
        <taxon>Mycobacteriales</taxon>
        <taxon>Corynebacteriaceae</taxon>
        <taxon>Corynebacterium</taxon>
    </lineage>
</organism>
<evidence type="ECO:0000256" key="1">
    <source>
        <dbReference type="SAM" id="MobiDB-lite"/>
    </source>
</evidence>
<name>A0A1H1SGX7_9CORY</name>
<feature type="compositionally biased region" description="Low complexity" evidence="1">
    <location>
        <begin position="276"/>
        <end position="289"/>
    </location>
</feature>
<dbReference type="Proteomes" id="UP000182237">
    <property type="component" value="Chromosome I"/>
</dbReference>
<feature type="compositionally biased region" description="Low complexity" evidence="1">
    <location>
        <begin position="225"/>
        <end position="268"/>
    </location>
</feature>
<feature type="region of interest" description="Disordered" evidence="1">
    <location>
        <begin position="62"/>
        <end position="89"/>
    </location>
</feature>
<keyword evidence="2" id="KW-0812">Transmembrane</keyword>
<feature type="compositionally biased region" description="Pro residues" evidence="1">
    <location>
        <begin position="206"/>
        <end position="224"/>
    </location>
</feature>
<keyword evidence="2" id="KW-1133">Transmembrane helix</keyword>